<reference evidence="1" key="1">
    <citation type="journal article" date="2015" name="Proc. Natl. Acad. Sci. U.S.A.">
        <title>Networks of energetic and metabolic interactions define dynamics in microbial communities.</title>
        <authorList>
            <person name="Embree M."/>
            <person name="Liu J.K."/>
            <person name="Al-Bassam M.M."/>
            <person name="Zengler K."/>
        </authorList>
    </citation>
    <scope>NUCLEOTIDE SEQUENCE</scope>
</reference>
<protein>
    <submittedName>
        <fullName evidence="1">Uncharacterized protein</fullName>
    </submittedName>
</protein>
<dbReference type="AlphaFoldDB" id="A0A0W8FML9"/>
<accession>A0A0W8FML9</accession>
<name>A0A0W8FML9_9ZZZZ</name>
<sequence length="38" mass="4607">MQNQRRHRRPPHIAGMLSLNAFFKKNSRKFLKIVNSER</sequence>
<comment type="caution">
    <text evidence="1">The sequence shown here is derived from an EMBL/GenBank/DDBJ whole genome shotgun (WGS) entry which is preliminary data.</text>
</comment>
<evidence type="ECO:0000313" key="1">
    <source>
        <dbReference type="EMBL" id="KUG22157.1"/>
    </source>
</evidence>
<dbReference type="EMBL" id="LNQE01000984">
    <property type="protein sequence ID" value="KUG22157.1"/>
    <property type="molecule type" value="Genomic_DNA"/>
</dbReference>
<proteinExistence type="predicted"/>
<gene>
    <name evidence="1" type="ORF">ASZ90_008081</name>
</gene>
<organism evidence="1">
    <name type="scientific">hydrocarbon metagenome</name>
    <dbReference type="NCBI Taxonomy" id="938273"/>
    <lineage>
        <taxon>unclassified sequences</taxon>
        <taxon>metagenomes</taxon>
        <taxon>ecological metagenomes</taxon>
    </lineage>
</organism>